<gene>
    <name evidence="1" type="ORF">CLUMA_CG002751</name>
</gene>
<organism evidence="1 2">
    <name type="scientific">Clunio marinus</name>
    <dbReference type="NCBI Taxonomy" id="568069"/>
    <lineage>
        <taxon>Eukaryota</taxon>
        <taxon>Metazoa</taxon>
        <taxon>Ecdysozoa</taxon>
        <taxon>Arthropoda</taxon>
        <taxon>Hexapoda</taxon>
        <taxon>Insecta</taxon>
        <taxon>Pterygota</taxon>
        <taxon>Neoptera</taxon>
        <taxon>Endopterygota</taxon>
        <taxon>Diptera</taxon>
        <taxon>Nematocera</taxon>
        <taxon>Chironomoidea</taxon>
        <taxon>Chironomidae</taxon>
        <taxon>Clunio</taxon>
    </lineage>
</organism>
<sequence length="72" mass="8563">MRASNPQNCFVQIKIHLLPTICKKKMCLRFIVSREYCSEAQVKRTWLLISHYATNFRDEIKRRRALPIKAQA</sequence>
<proteinExistence type="predicted"/>
<dbReference type="Gene3D" id="3.90.1150.10">
    <property type="entry name" value="Aspartate Aminotransferase, domain 1"/>
    <property type="match status" value="1"/>
</dbReference>
<reference evidence="1 2" key="1">
    <citation type="submission" date="2015-04" db="EMBL/GenBank/DDBJ databases">
        <authorList>
            <person name="Syromyatnikov M.Y."/>
            <person name="Popov V.N."/>
        </authorList>
    </citation>
    <scope>NUCLEOTIDE SEQUENCE [LARGE SCALE GENOMIC DNA]</scope>
</reference>
<dbReference type="Proteomes" id="UP000183832">
    <property type="component" value="Unassembled WGS sequence"/>
</dbReference>
<dbReference type="EMBL" id="CVRI01000010">
    <property type="protein sequence ID" value="CRK89076.1"/>
    <property type="molecule type" value="Genomic_DNA"/>
</dbReference>
<keyword evidence="2" id="KW-1185">Reference proteome</keyword>
<accession>A0A1J1HNV4</accession>
<evidence type="ECO:0000313" key="2">
    <source>
        <dbReference type="Proteomes" id="UP000183832"/>
    </source>
</evidence>
<name>A0A1J1HNV4_9DIPT</name>
<dbReference type="InterPro" id="IPR015422">
    <property type="entry name" value="PyrdxlP-dep_Trfase_small"/>
</dbReference>
<dbReference type="AlphaFoldDB" id="A0A1J1HNV4"/>
<protein>
    <submittedName>
        <fullName evidence="1">CLUMA_CG002751, isoform A</fullName>
    </submittedName>
</protein>
<evidence type="ECO:0000313" key="1">
    <source>
        <dbReference type="EMBL" id="CRK89076.1"/>
    </source>
</evidence>